<feature type="repeat" description="ANK" evidence="3">
    <location>
        <begin position="36"/>
        <end position="68"/>
    </location>
</feature>
<dbReference type="PROSITE" id="PS50088">
    <property type="entry name" value="ANK_REPEAT"/>
    <property type="match status" value="1"/>
</dbReference>
<evidence type="ECO:0000256" key="2">
    <source>
        <dbReference type="ARBA" id="ARBA00023043"/>
    </source>
</evidence>
<dbReference type="InterPro" id="IPR002110">
    <property type="entry name" value="Ankyrin_rpt"/>
</dbReference>
<accession>A0A918T4D4</accession>
<dbReference type="InterPro" id="IPR050776">
    <property type="entry name" value="Ank_Repeat/CDKN_Inhibitor"/>
</dbReference>
<dbReference type="RefSeq" id="WP_189978990.1">
    <property type="nucleotide sequence ID" value="NZ_BMUL01000009.1"/>
</dbReference>
<evidence type="ECO:0000256" key="3">
    <source>
        <dbReference type="PROSITE-ProRule" id="PRU00023"/>
    </source>
</evidence>
<protein>
    <recommendedName>
        <fullName evidence="6">Ankyrin repeat domain-containing protein</fullName>
    </recommendedName>
</protein>
<proteinExistence type="predicted"/>
<dbReference type="AlphaFoldDB" id="A0A918T4D4"/>
<reference evidence="4" key="2">
    <citation type="submission" date="2020-09" db="EMBL/GenBank/DDBJ databases">
        <authorList>
            <person name="Sun Q."/>
            <person name="Ohkuma M."/>
        </authorList>
    </citation>
    <scope>NUCLEOTIDE SEQUENCE</scope>
    <source>
        <strain evidence="4">JCM 4518</strain>
    </source>
</reference>
<dbReference type="EMBL" id="BMUL01000009">
    <property type="protein sequence ID" value="GHA91077.1"/>
    <property type="molecule type" value="Genomic_DNA"/>
</dbReference>
<evidence type="ECO:0000313" key="4">
    <source>
        <dbReference type="EMBL" id="GHA91077.1"/>
    </source>
</evidence>
<reference evidence="4" key="1">
    <citation type="journal article" date="2014" name="Int. J. Syst. Evol. Microbiol.">
        <title>Complete genome sequence of Corynebacterium casei LMG S-19264T (=DSM 44701T), isolated from a smear-ripened cheese.</title>
        <authorList>
            <consortium name="US DOE Joint Genome Institute (JGI-PGF)"/>
            <person name="Walter F."/>
            <person name="Albersmeier A."/>
            <person name="Kalinowski J."/>
            <person name="Ruckert C."/>
        </authorList>
    </citation>
    <scope>NUCLEOTIDE SEQUENCE</scope>
    <source>
        <strain evidence="4">JCM 4518</strain>
    </source>
</reference>
<evidence type="ECO:0008006" key="6">
    <source>
        <dbReference type="Google" id="ProtNLM"/>
    </source>
</evidence>
<dbReference type="Gene3D" id="1.25.40.20">
    <property type="entry name" value="Ankyrin repeat-containing domain"/>
    <property type="match status" value="1"/>
</dbReference>
<keyword evidence="2 3" id="KW-0040">ANK repeat</keyword>
<dbReference type="Pfam" id="PF12796">
    <property type="entry name" value="Ank_2"/>
    <property type="match status" value="1"/>
</dbReference>
<organism evidence="4 5">
    <name type="scientific">Streptomyces termitum</name>
    <dbReference type="NCBI Taxonomy" id="67368"/>
    <lineage>
        <taxon>Bacteria</taxon>
        <taxon>Bacillati</taxon>
        <taxon>Actinomycetota</taxon>
        <taxon>Actinomycetes</taxon>
        <taxon>Kitasatosporales</taxon>
        <taxon>Streptomycetaceae</taxon>
        <taxon>Streptomyces</taxon>
    </lineage>
</organism>
<dbReference type="Proteomes" id="UP000644020">
    <property type="component" value="Unassembled WGS sequence"/>
</dbReference>
<dbReference type="InterPro" id="IPR036770">
    <property type="entry name" value="Ankyrin_rpt-contain_sf"/>
</dbReference>
<keyword evidence="5" id="KW-1185">Reference proteome</keyword>
<gene>
    <name evidence="4" type="ORF">GCM10010305_38610</name>
</gene>
<dbReference type="Pfam" id="PF00023">
    <property type="entry name" value="Ank"/>
    <property type="match status" value="1"/>
</dbReference>
<keyword evidence="1" id="KW-0677">Repeat</keyword>
<dbReference type="PROSITE" id="PS50297">
    <property type="entry name" value="ANK_REP_REGION"/>
    <property type="match status" value="1"/>
</dbReference>
<dbReference type="SMART" id="SM00248">
    <property type="entry name" value="ANK"/>
    <property type="match status" value="3"/>
</dbReference>
<dbReference type="SUPFAM" id="SSF48403">
    <property type="entry name" value="Ankyrin repeat"/>
    <property type="match status" value="1"/>
</dbReference>
<dbReference type="PANTHER" id="PTHR24201">
    <property type="entry name" value="ANK_REP_REGION DOMAIN-CONTAINING PROTEIN"/>
    <property type="match status" value="1"/>
</dbReference>
<dbReference type="PANTHER" id="PTHR24201:SF2">
    <property type="entry name" value="ANKYRIN REPEAT DOMAIN-CONTAINING PROTEIN 42"/>
    <property type="match status" value="1"/>
</dbReference>
<evidence type="ECO:0000313" key="5">
    <source>
        <dbReference type="Proteomes" id="UP000644020"/>
    </source>
</evidence>
<name>A0A918T4D4_9ACTN</name>
<sequence length="200" mass="21209">MSPADQTLLHAVRADDADGVRAALADGARTEARDRHERTPLLVAALEDRVAAARALVAAGADVNARDDREDTPWLATGVTGSVAMMRVLLAADPGPDLTLTNRFGGTSLIPAAERGHVDYVREVLRATDVDVDHVNRLGWTALLEAVVLGDGGPAHQEIVKLLISAGAAPHLPDHDGVTPLRHAERRGFEEIAGLLRAVR</sequence>
<comment type="caution">
    <text evidence="4">The sequence shown here is derived from an EMBL/GenBank/DDBJ whole genome shotgun (WGS) entry which is preliminary data.</text>
</comment>
<evidence type="ECO:0000256" key="1">
    <source>
        <dbReference type="ARBA" id="ARBA00022737"/>
    </source>
</evidence>